<dbReference type="GO" id="GO:0042274">
    <property type="term" value="P:ribosomal small subunit biogenesis"/>
    <property type="evidence" value="ECO:0007669"/>
    <property type="project" value="UniProtKB-UniRule"/>
</dbReference>
<keyword evidence="4 10" id="KW-0699">rRNA-binding</keyword>
<feature type="binding site" evidence="10">
    <location>
        <begin position="192"/>
        <end position="200"/>
    </location>
    <ligand>
        <name>GTP</name>
        <dbReference type="ChEBI" id="CHEBI:37565"/>
    </ligand>
</feature>
<dbReference type="EMBL" id="BMPZ01000002">
    <property type="protein sequence ID" value="GGI76707.1"/>
    <property type="molecule type" value="Genomic_DNA"/>
</dbReference>
<feature type="binding site" evidence="10">
    <location>
        <position position="286"/>
    </location>
    <ligand>
        <name>Zn(2+)</name>
        <dbReference type="ChEBI" id="CHEBI:29105"/>
    </ligand>
</feature>
<dbReference type="RefSeq" id="WP_188918975.1">
    <property type="nucleotide sequence ID" value="NZ_BMPZ01000002.1"/>
</dbReference>
<protein>
    <recommendedName>
        <fullName evidence="10">Small ribosomal subunit biogenesis GTPase RsgA</fullName>
        <ecNumber evidence="10">3.6.1.-</ecNumber>
    </recommendedName>
</protein>
<evidence type="ECO:0000256" key="3">
    <source>
        <dbReference type="ARBA" id="ARBA00022723"/>
    </source>
</evidence>
<evidence type="ECO:0000256" key="6">
    <source>
        <dbReference type="ARBA" id="ARBA00022801"/>
    </source>
</evidence>
<evidence type="ECO:0000256" key="8">
    <source>
        <dbReference type="ARBA" id="ARBA00022884"/>
    </source>
</evidence>
<comment type="similarity">
    <text evidence="10">Belongs to the TRAFAC class YlqF/YawG GTPase family. RsgA subfamily.</text>
</comment>
<keyword evidence="6 10" id="KW-0378">Hydrolase</keyword>
<keyword evidence="5 10" id="KW-0547">Nucleotide-binding</keyword>
<dbReference type="CDD" id="cd01854">
    <property type="entry name" value="YjeQ_EngC"/>
    <property type="match status" value="1"/>
</dbReference>
<keyword evidence="14" id="KW-1185">Reference proteome</keyword>
<evidence type="ECO:0000256" key="2">
    <source>
        <dbReference type="ARBA" id="ARBA00022517"/>
    </source>
</evidence>
<feature type="binding site" evidence="10">
    <location>
        <position position="273"/>
    </location>
    <ligand>
        <name>Zn(2+)</name>
        <dbReference type="ChEBI" id="CHEBI:29105"/>
    </ligand>
</feature>
<dbReference type="GO" id="GO:0003924">
    <property type="term" value="F:GTPase activity"/>
    <property type="evidence" value="ECO:0007669"/>
    <property type="project" value="UniProtKB-UniRule"/>
</dbReference>
<evidence type="ECO:0000313" key="14">
    <source>
        <dbReference type="Proteomes" id="UP000613743"/>
    </source>
</evidence>
<feature type="binding site" evidence="10">
    <location>
        <begin position="140"/>
        <end position="143"/>
    </location>
    <ligand>
        <name>GTP</name>
        <dbReference type="ChEBI" id="CHEBI:37565"/>
    </ligand>
</feature>
<comment type="subunit">
    <text evidence="10">Monomer. Associates with 30S ribosomal subunit, binds 16S rRNA.</text>
</comment>
<dbReference type="HAMAP" id="MF_01820">
    <property type="entry name" value="GTPase_RsgA"/>
    <property type="match status" value="1"/>
</dbReference>
<comment type="function">
    <text evidence="10">One of several proteins that assist in the late maturation steps of the functional core of the 30S ribosomal subunit. Helps release RbfA from mature subunits. May play a role in the assembly of ribosomal proteins into the subunit. Circularly permuted GTPase that catalyzes slow GTP hydrolysis, GTPase activity is stimulated by the 30S ribosomal subunit.</text>
</comment>
<dbReference type="Gene3D" id="3.40.50.300">
    <property type="entry name" value="P-loop containing nucleotide triphosphate hydrolases"/>
    <property type="match status" value="1"/>
</dbReference>
<dbReference type="GO" id="GO:0005525">
    <property type="term" value="F:GTP binding"/>
    <property type="evidence" value="ECO:0007669"/>
    <property type="project" value="UniProtKB-UniRule"/>
</dbReference>
<dbReference type="GO" id="GO:0005737">
    <property type="term" value="C:cytoplasm"/>
    <property type="evidence" value="ECO:0007669"/>
    <property type="project" value="UniProtKB-SubCell"/>
</dbReference>
<dbReference type="PROSITE" id="PS51721">
    <property type="entry name" value="G_CP"/>
    <property type="match status" value="1"/>
</dbReference>
<dbReference type="InterPro" id="IPR027417">
    <property type="entry name" value="P-loop_NTPase"/>
</dbReference>
<evidence type="ECO:0000256" key="10">
    <source>
        <dbReference type="HAMAP-Rule" id="MF_01820"/>
    </source>
</evidence>
<name>A0A917JNA9_9GAMM</name>
<keyword evidence="1 10" id="KW-0963">Cytoplasm</keyword>
<dbReference type="Gene3D" id="1.10.40.50">
    <property type="entry name" value="Probable gtpase engc, domain 3"/>
    <property type="match status" value="1"/>
</dbReference>
<evidence type="ECO:0000256" key="9">
    <source>
        <dbReference type="ARBA" id="ARBA00023134"/>
    </source>
</evidence>
<sequence length="345" mass="37904">MTNSFTLAELGWGPFFQQQLTLEELEANTVARVISHHKSQLQLLAPLGETALHLSPTMPSLCVGDWIVIDQQGSFVRKLERMTLFSRKSPGSSINIQLLAANIDTVFLVMSLNHDFNLSRLERYLTLVNEAGAEPVVVLTKADLCNHTETLRNQVQQLGPLLNVVCVNALDSDSTCSLRPWCAPGKTLAVLGSSGVGKSSLLNTLLGTGSLATARIREDDSKGRHTTTARSLHVVKNIGLFMDTPGMRELQLSDVEEGLAVTFSDIDALIQTCRFTDCSHKNEPGCAILKALKSGELEERRLQNYQKISREQALNSASLAQRRAKDKALSKMYRATLAGNMKRKT</sequence>
<organism evidence="13 14">
    <name type="scientific">Shewanella gelidii</name>
    <dbReference type="NCBI Taxonomy" id="1642821"/>
    <lineage>
        <taxon>Bacteria</taxon>
        <taxon>Pseudomonadati</taxon>
        <taxon>Pseudomonadota</taxon>
        <taxon>Gammaproteobacteria</taxon>
        <taxon>Alteromonadales</taxon>
        <taxon>Shewanellaceae</taxon>
        <taxon>Shewanella</taxon>
    </lineage>
</organism>
<evidence type="ECO:0000313" key="13">
    <source>
        <dbReference type="EMBL" id="GGI76707.1"/>
    </source>
</evidence>
<evidence type="ECO:0000256" key="5">
    <source>
        <dbReference type="ARBA" id="ARBA00022741"/>
    </source>
</evidence>
<feature type="domain" description="CP-type G" evidence="12">
    <location>
        <begin position="92"/>
        <end position="250"/>
    </location>
</feature>
<dbReference type="GO" id="GO:0019843">
    <property type="term" value="F:rRNA binding"/>
    <property type="evidence" value="ECO:0007669"/>
    <property type="project" value="UniProtKB-KW"/>
</dbReference>
<dbReference type="PANTHER" id="PTHR32120">
    <property type="entry name" value="SMALL RIBOSOMAL SUBUNIT BIOGENESIS GTPASE RSGA"/>
    <property type="match status" value="1"/>
</dbReference>
<evidence type="ECO:0000259" key="12">
    <source>
        <dbReference type="PROSITE" id="PS51721"/>
    </source>
</evidence>
<dbReference type="SUPFAM" id="SSF52540">
    <property type="entry name" value="P-loop containing nucleoside triphosphate hydrolases"/>
    <property type="match status" value="1"/>
</dbReference>
<comment type="subcellular location">
    <subcellularLocation>
        <location evidence="10">Cytoplasm</location>
    </subcellularLocation>
</comment>
<feature type="domain" description="EngC GTPase" evidence="11">
    <location>
        <begin position="101"/>
        <end position="248"/>
    </location>
</feature>
<dbReference type="InterPro" id="IPR030378">
    <property type="entry name" value="G_CP_dom"/>
</dbReference>
<keyword evidence="9 10" id="KW-0342">GTP-binding</keyword>
<dbReference type="InterPro" id="IPR010914">
    <property type="entry name" value="RsgA_GTPase_dom"/>
</dbReference>
<dbReference type="InterPro" id="IPR004881">
    <property type="entry name" value="Ribosome_biogen_GTPase_RsgA"/>
</dbReference>
<feature type="binding site" evidence="10">
    <location>
        <position position="280"/>
    </location>
    <ligand>
        <name>Zn(2+)</name>
        <dbReference type="ChEBI" id="CHEBI:29105"/>
    </ligand>
</feature>
<dbReference type="Proteomes" id="UP000613743">
    <property type="component" value="Unassembled WGS sequence"/>
</dbReference>
<keyword evidence="3 10" id="KW-0479">Metal-binding</keyword>
<dbReference type="GO" id="GO:0046872">
    <property type="term" value="F:metal ion binding"/>
    <property type="evidence" value="ECO:0007669"/>
    <property type="project" value="UniProtKB-KW"/>
</dbReference>
<dbReference type="EC" id="3.6.1.-" evidence="10"/>
<dbReference type="AlphaFoldDB" id="A0A917JNA9"/>
<dbReference type="Pfam" id="PF03193">
    <property type="entry name" value="RsgA_GTPase"/>
    <property type="match status" value="1"/>
</dbReference>
<evidence type="ECO:0000259" key="11">
    <source>
        <dbReference type="PROSITE" id="PS50936"/>
    </source>
</evidence>
<feature type="binding site" evidence="10">
    <location>
        <position position="278"/>
    </location>
    <ligand>
        <name>Zn(2+)</name>
        <dbReference type="ChEBI" id="CHEBI:29105"/>
    </ligand>
</feature>
<keyword evidence="2 10" id="KW-0690">Ribosome biogenesis</keyword>
<evidence type="ECO:0000256" key="7">
    <source>
        <dbReference type="ARBA" id="ARBA00022833"/>
    </source>
</evidence>
<accession>A0A917JNA9</accession>
<evidence type="ECO:0000256" key="1">
    <source>
        <dbReference type="ARBA" id="ARBA00022490"/>
    </source>
</evidence>
<keyword evidence="8 10" id="KW-0694">RNA-binding</keyword>
<gene>
    <name evidence="13" type="primary">rsgA2</name>
    <name evidence="10" type="synonym">rsgA</name>
    <name evidence="13" type="ORF">GCM10009332_12660</name>
</gene>
<keyword evidence="7 10" id="KW-0862">Zinc</keyword>
<reference evidence="13" key="1">
    <citation type="journal article" date="2014" name="Int. J. Syst. Evol. Microbiol.">
        <title>Complete genome sequence of Corynebacterium casei LMG S-19264T (=DSM 44701T), isolated from a smear-ripened cheese.</title>
        <authorList>
            <consortium name="US DOE Joint Genome Institute (JGI-PGF)"/>
            <person name="Walter F."/>
            <person name="Albersmeier A."/>
            <person name="Kalinowski J."/>
            <person name="Ruckert C."/>
        </authorList>
    </citation>
    <scope>NUCLEOTIDE SEQUENCE</scope>
    <source>
        <strain evidence="13">JCM 30804</strain>
    </source>
</reference>
<comment type="cofactor">
    <cofactor evidence="10">
        <name>Zn(2+)</name>
        <dbReference type="ChEBI" id="CHEBI:29105"/>
    </cofactor>
    <text evidence="10">Binds 1 zinc ion per subunit.</text>
</comment>
<dbReference type="NCBIfam" id="TIGR00157">
    <property type="entry name" value="ribosome small subunit-dependent GTPase A"/>
    <property type="match status" value="1"/>
</dbReference>
<evidence type="ECO:0000256" key="4">
    <source>
        <dbReference type="ARBA" id="ARBA00022730"/>
    </source>
</evidence>
<dbReference type="PROSITE" id="PS50936">
    <property type="entry name" value="ENGC_GTPASE"/>
    <property type="match status" value="1"/>
</dbReference>
<proteinExistence type="inferred from homology"/>
<dbReference type="PANTHER" id="PTHR32120:SF10">
    <property type="entry name" value="SMALL RIBOSOMAL SUBUNIT BIOGENESIS GTPASE RSGA"/>
    <property type="match status" value="1"/>
</dbReference>
<comment type="caution">
    <text evidence="13">The sequence shown here is derived from an EMBL/GenBank/DDBJ whole genome shotgun (WGS) entry which is preliminary data.</text>
</comment>
<reference evidence="13" key="2">
    <citation type="submission" date="2020-09" db="EMBL/GenBank/DDBJ databases">
        <authorList>
            <person name="Sun Q."/>
            <person name="Ohkuma M."/>
        </authorList>
    </citation>
    <scope>NUCLEOTIDE SEQUENCE</scope>
    <source>
        <strain evidence="13">JCM 30804</strain>
    </source>
</reference>